<name>A0A915JVA6_ROMCU</name>
<dbReference type="WBParaSite" id="nRc.2.0.1.t30325-RA">
    <property type="protein sequence ID" value="nRc.2.0.1.t30325-RA"/>
    <property type="gene ID" value="nRc.2.0.1.g30325"/>
</dbReference>
<keyword evidence="1" id="KW-1185">Reference proteome</keyword>
<sequence length="154" mass="17621">MSSGEKSPVSENMLLRIRRDRTFRKLKARYESDPDTLLHSIIHYAYCDIDFFEVHAKPGKHISPIAQLLVTDGNKCVQLFDEPMADRESTKENMKSPGSSGNDCKESVTLPIDMKNLFIQMGFAVEKVENAIQRFNNYEYVLDFLLGKRTAAKK</sequence>
<evidence type="ECO:0000313" key="1">
    <source>
        <dbReference type="Proteomes" id="UP000887565"/>
    </source>
</evidence>
<dbReference type="Proteomes" id="UP000887565">
    <property type="component" value="Unplaced"/>
</dbReference>
<accession>A0A915JVA6</accession>
<dbReference type="AlphaFoldDB" id="A0A915JVA6"/>
<reference evidence="2" key="1">
    <citation type="submission" date="2022-11" db="UniProtKB">
        <authorList>
            <consortium name="WormBaseParasite"/>
        </authorList>
    </citation>
    <scope>IDENTIFICATION</scope>
</reference>
<protein>
    <submittedName>
        <fullName evidence="2">UBA domain-containing protein</fullName>
    </submittedName>
</protein>
<organism evidence="1 2">
    <name type="scientific">Romanomermis culicivorax</name>
    <name type="common">Nematode worm</name>
    <dbReference type="NCBI Taxonomy" id="13658"/>
    <lineage>
        <taxon>Eukaryota</taxon>
        <taxon>Metazoa</taxon>
        <taxon>Ecdysozoa</taxon>
        <taxon>Nematoda</taxon>
        <taxon>Enoplea</taxon>
        <taxon>Dorylaimia</taxon>
        <taxon>Mermithida</taxon>
        <taxon>Mermithoidea</taxon>
        <taxon>Mermithidae</taxon>
        <taxon>Romanomermis</taxon>
    </lineage>
</organism>
<evidence type="ECO:0000313" key="2">
    <source>
        <dbReference type="WBParaSite" id="nRc.2.0.1.t30325-RA"/>
    </source>
</evidence>
<proteinExistence type="predicted"/>